<evidence type="ECO:0000256" key="2">
    <source>
        <dbReference type="ARBA" id="ARBA00022857"/>
    </source>
</evidence>
<comment type="similarity">
    <text evidence="1 4">Belongs to the short-chain dehydrogenases/reductases (SDR) family.</text>
</comment>
<gene>
    <name evidence="6" type="ORF">BS50DRAFT_567198</name>
</gene>
<dbReference type="OrthoDB" id="1669814at2759"/>
<organism evidence="6 7">
    <name type="scientific">Corynespora cassiicola Philippines</name>
    <dbReference type="NCBI Taxonomy" id="1448308"/>
    <lineage>
        <taxon>Eukaryota</taxon>
        <taxon>Fungi</taxon>
        <taxon>Dikarya</taxon>
        <taxon>Ascomycota</taxon>
        <taxon>Pezizomycotina</taxon>
        <taxon>Dothideomycetes</taxon>
        <taxon>Pleosporomycetidae</taxon>
        <taxon>Pleosporales</taxon>
        <taxon>Corynesporascaceae</taxon>
        <taxon>Corynespora</taxon>
    </lineage>
</organism>
<dbReference type="InterPro" id="IPR002347">
    <property type="entry name" value="SDR_fam"/>
</dbReference>
<dbReference type="Proteomes" id="UP000240883">
    <property type="component" value="Unassembled WGS sequence"/>
</dbReference>
<dbReference type="GO" id="GO:0016491">
    <property type="term" value="F:oxidoreductase activity"/>
    <property type="evidence" value="ECO:0007669"/>
    <property type="project" value="UniProtKB-KW"/>
</dbReference>
<sequence length="297" mass="31112">MPFDFSGKVIAISGAASGIGFATAKYLYAAGASLSLTDVRKEALEAAVTRLAKAPSPASDKELEIQSADRSTLPGGENAKPGGGVLVYEDERIIAMTANVAISKQVDAWIHKTVEKFGWLDGAANMAGVASRAAGIHDITTVSDEDWLSNIDINLNGTFYSMRAQLRAMQSCGVGKQGKCGSIVNASSIYGIEGKACSADYSAAKHGVVGLTRSVAKEFGGKGIRVNCVAPGIVDTPMVQNLSPQFLEGHNRTLQHNQSLHRMADPLEIAKVNAFLLSEDSSFVTGAVYVADGGQVC</sequence>
<dbReference type="PANTHER" id="PTHR24321">
    <property type="entry name" value="DEHYDROGENASES, SHORT CHAIN"/>
    <property type="match status" value="1"/>
</dbReference>
<dbReference type="Pfam" id="PF00106">
    <property type="entry name" value="adh_short"/>
    <property type="match status" value="1"/>
</dbReference>
<keyword evidence="3" id="KW-0560">Oxidoreductase</keyword>
<dbReference type="Pfam" id="PF13561">
    <property type="entry name" value="adh_short_C2"/>
    <property type="match status" value="1"/>
</dbReference>
<dbReference type="AlphaFoldDB" id="A0A2T2P9K8"/>
<dbReference type="Gene3D" id="3.40.50.720">
    <property type="entry name" value="NAD(P)-binding Rossmann-like Domain"/>
    <property type="match status" value="1"/>
</dbReference>
<dbReference type="SUPFAM" id="SSF51735">
    <property type="entry name" value="NAD(P)-binding Rossmann-fold domains"/>
    <property type="match status" value="1"/>
</dbReference>
<accession>A0A2T2P9K8</accession>
<evidence type="ECO:0000256" key="4">
    <source>
        <dbReference type="RuleBase" id="RU000363"/>
    </source>
</evidence>
<keyword evidence="7" id="KW-1185">Reference proteome</keyword>
<evidence type="ECO:0000256" key="1">
    <source>
        <dbReference type="ARBA" id="ARBA00006484"/>
    </source>
</evidence>
<dbReference type="EMBL" id="KZ678128">
    <property type="protein sequence ID" value="PSN74352.1"/>
    <property type="molecule type" value="Genomic_DNA"/>
</dbReference>
<protein>
    <submittedName>
        <fullName evidence="6">NAD(P)-binding protein</fullName>
    </submittedName>
</protein>
<evidence type="ECO:0000256" key="5">
    <source>
        <dbReference type="SAM" id="MobiDB-lite"/>
    </source>
</evidence>
<reference evidence="6 7" key="1">
    <citation type="journal article" date="2018" name="Front. Microbiol.">
        <title>Genome-Wide Analysis of Corynespora cassiicola Leaf Fall Disease Putative Effectors.</title>
        <authorList>
            <person name="Lopez D."/>
            <person name="Ribeiro S."/>
            <person name="Label P."/>
            <person name="Fumanal B."/>
            <person name="Venisse J.S."/>
            <person name="Kohler A."/>
            <person name="de Oliveira R.R."/>
            <person name="Labutti K."/>
            <person name="Lipzen A."/>
            <person name="Lail K."/>
            <person name="Bauer D."/>
            <person name="Ohm R.A."/>
            <person name="Barry K.W."/>
            <person name="Spatafora J."/>
            <person name="Grigoriev I.V."/>
            <person name="Martin F.M."/>
            <person name="Pujade-Renaud V."/>
        </authorList>
    </citation>
    <scope>NUCLEOTIDE SEQUENCE [LARGE SCALE GENOMIC DNA]</scope>
    <source>
        <strain evidence="6 7">Philippines</strain>
    </source>
</reference>
<keyword evidence="2" id="KW-0521">NADP</keyword>
<evidence type="ECO:0000313" key="6">
    <source>
        <dbReference type="EMBL" id="PSN74352.1"/>
    </source>
</evidence>
<proteinExistence type="inferred from homology"/>
<dbReference type="InterPro" id="IPR036291">
    <property type="entry name" value="NAD(P)-bd_dom_sf"/>
</dbReference>
<dbReference type="PANTHER" id="PTHR24321:SF8">
    <property type="entry name" value="ESTRADIOL 17-BETA-DEHYDROGENASE 8-RELATED"/>
    <property type="match status" value="1"/>
</dbReference>
<evidence type="ECO:0000313" key="7">
    <source>
        <dbReference type="Proteomes" id="UP000240883"/>
    </source>
</evidence>
<evidence type="ECO:0000256" key="3">
    <source>
        <dbReference type="ARBA" id="ARBA00023002"/>
    </source>
</evidence>
<name>A0A2T2P9K8_CORCC</name>
<dbReference type="PRINTS" id="PR00081">
    <property type="entry name" value="GDHRDH"/>
</dbReference>
<dbReference type="PROSITE" id="PS00061">
    <property type="entry name" value="ADH_SHORT"/>
    <property type="match status" value="1"/>
</dbReference>
<feature type="region of interest" description="Disordered" evidence="5">
    <location>
        <begin position="59"/>
        <end position="78"/>
    </location>
</feature>
<dbReference type="STRING" id="1448308.A0A2T2P9K8"/>
<dbReference type="InterPro" id="IPR020904">
    <property type="entry name" value="Sc_DH/Rdtase_CS"/>
</dbReference>
<dbReference type="PRINTS" id="PR00080">
    <property type="entry name" value="SDRFAMILY"/>
</dbReference>